<comment type="caution">
    <text evidence="1">The sequence shown here is derived from an EMBL/GenBank/DDBJ whole genome shotgun (WGS) entry which is preliminary data.</text>
</comment>
<proteinExistence type="predicted"/>
<dbReference type="AlphaFoldDB" id="A0A8J7JXA3"/>
<dbReference type="EMBL" id="JADEWL010000173">
    <property type="protein sequence ID" value="MBE9216490.1"/>
    <property type="molecule type" value="Genomic_DNA"/>
</dbReference>
<gene>
    <name evidence="1" type="ORF">IQ247_28165</name>
</gene>
<dbReference type="Proteomes" id="UP000620559">
    <property type="component" value="Unassembled WGS sequence"/>
</dbReference>
<dbReference type="RefSeq" id="WP_193925079.1">
    <property type="nucleotide sequence ID" value="NZ_JADEWL010000173.1"/>
</dbReference>
<name>A0A8J7JXA3_9CYAN</name>
<evidence type="ECO:0000313" key="2">
    <source>
        <dbReference type="Proteomes" id="UP000620559"/>
    </source>
</evidence>
<organism evidence="1 2">
    <name type="scientific">Plectonema cf. radiosum LEGE 06105</name>
    <dbReference type="NCBI Taxonomy" id="945769"/>
    <lineage>
        <taxon>Bacteria</taxon>
        <taxon>Bacillati</taxon>
        <taxon>Cyanobacteriota</taxon>
        <taxon>Cyanophyceae</taxon>
        <taxon>Oscillatoriophycideae</taxon>
        <taxon>Oscillatoriales</taxon>
        <taxon>Microcoleaceae</taxon>
        <taxon>Plectonema</taxon>
    </lineage>
</organism>
<accession>A0A8J7JXA3</accession>
<evidence type="ECO:0000313" key="1">
    <source>
        <dbReference type="EMBL" id="MBE9216490.1"/>
    </source>
</evidence>
<sequence length="58" mass="6811">MIDNKPQDSDRYEMHCAITNQVTKLSWYSHLGEIHYSSRAITTQAFFNPLFKTNLIFS</sequence>
<protein>
    <submittedName>
        <fullName evidence="1">Uncharacterized protein</fullName>
    </submittedName>
</protein>
<reference evidence="1" key="1">
    <citation type="submission" date="2020-10" db="EMBL/GenBank/DDBJ databases">
        <authorList>
            <person name="Castelo-Branco R."/>
            <person name="Eusebio N."/>
            <person name="Adriana R."/>
            <person name="Vieira A."/>
            <person name="Brugerolle De Fraissinette N."/>
            <person name="Rezende De Castro R."/>
            <person name="Schneider M.P."/>
            <person name="Vasconcelos V."/>
            <person name="Leao P.N."/>
        </authorList>
    </citation>
    <scope>NUCLEOTIDE SEQUENCE</scope>
    <source>
        <strain evidence="1">LEGE 06105</strain>
    </source>
</reference>
<keyword evidence="2" id="KW-1185">Reference proteome</keyword>